<evidence type="ECO:0000313" key="1">
    <source>
        <dbReference type="EMBL" id="BCA28820.1"/>
    </source>
</evidence>
<sequence length="89" mass="9717">MFLSEISRLFELNMPGYSCKAIRQEDGSLSCQFTDRNSQATITITGLTTAEVCTPEAVADVSKSLLEEIACATGDVHSLLPPLVLPQRW</sequence>
<evidence type="ECO:0008006" key="3">
    <source>
        <dbReference type="Google" id="ProtNLM"/>
    </source>
</evidence>
<name>A0A679GNH2_9GAMM</name>
<dbReference type="Proteomes" id="UP000501237">
    <property type="component" value="Chromosome"/>
</dbReference>
<evidence type="ECO:0000313" key="2">
    <source>
        <dbReference type="Proteomes" id="UP000501237"/>
    </source>
</evidence>
<protein>
    <recommendedName>
        <fullName evidence="3">DUF1652 domain-containing protein</fullName>
    </recommendedName>
</protein>
<organism evidence="1 2">
    <name type="scientific">Metapseudomonas otitidis</name>
    <dbReference type="NCBI Taxonomy" id="319939"/>
    <lineage>
        <taxon>Bacteria</taxon>
        <taxon>Pseudomonadati</taxon>
        <taxon>Pseudomonadota</taxon>
        <taxon>Gammaproteobacteria</taxon>
        <taxon>Pseudomonadales</taxon>
        <taxon>Pseudomonadaceae</taxon>
        <taxon>Metapseudomonas</taxon>
    </lineage>
</organism>
<gene>
    <name evidence="1" type="ORF">PtoMrB4_27970</name>
</gene>
<dbReference type="GeneID" id="57398015"/>
<dbReference type="EMBL" id="AP022642">
    <property type="protein sequence ID" value="BCA28820.1"/>
    <property type="molecule type" value="Genomic_DNA"/>
</dbReference>
<dbReference type="AlphaFoldDB" id="A0A679GNH2"/>
<dbReference type="KEGG" id="poj:PtoMrB4_27970"/>
<reference evidence="1 2" key="1">
    <citation type="journal article" date="2020" name="Microbiol. Resour. Announc.">
        <title>Complete genome sequence of Pseudomonas otitidis strain MrB4, isolated from Lake Biwa in Japan.</title>
        <authorList>
            <person name="Miyazaki K."/>
            <person name="Hase E."/>
            <person name="Maruya T."/>
        </authorList>
    </citation>
    <scope>NUCLEOTIDE SEQUENCE [LARGE SCALE GENOMIC DNA]</scope>
    <source>
        <strain evidence="1 2">MrB4</strain>
    </source>
</reference>
<dbReference type="RefSeq" id="WP_172433645.1">
    <property type="nucleotide sequence ID" value="NZ_AP022642.1"/>
</dbReference>
<accession>A0A679GNH2</accession>
<proteinExistence type="predicted"/>